<dbReference type="GO" id="GO:0043200">
    <property type="term" value="P:response to amino acid"/>
    <property type="evidence" value="ECO:0007669"/>
    <property type="project" value="TreeGrafter"/>
</dbReference>
<dbReference type="SUPFAM" id="SSF54909">
    <property type="entry name" value="Dimeric alpha+beta barrel"/>
    <property type="match status" value="1"/>
</dbReference>
<evidence type="ECO:0000256" key="1">
    <source>
        <dbReference type="ARBA" id="ARBA00023015"/>
    </source>
</evidence>
<name>A0A0D5YKX0_ACIBA</name>
<dbReference type="InterPro" id="IPR000485">
    <property type="entry name" value="AsnC-type_HTH_dom"/>
</dbReference>
<dbReference type="Gene3D" id="1.10.10.10">
    <property type="entry name" value="Winged helix-like DNA-binding domain superfamily/Winged helix DNA-binding domain"/>
    <property type="match status" value="1"/>
</dbReference>
<dbReference type="Gene3D" id="3.30.70.920">
    <property type="match status" value="1"/>
</dbReference>
<dbReference type="SMART" id="SM00344">
    <property type="entry name" value="HTH_ASNC"/>
    <property type="match status" value="1"/>
</dbReference>
<dbReference type="Pfam" id="PF01037">
    <property type="entry name" value="AsnC_trans_reg"/>
    <property type="match status" value="1"/>
</dbReference>
<dbReference type="PANTHER" id="PTHR30154">
    <property type="entry name" value="LEUCINE-RESPONSIVE REGULATORY PROTEIN"/>
    <property type="match status" value="1"/>
</dbReference>
<dbReference type="PATRIC" id="fig|470.1314.peg.781"/>
<dbReference type="InterPro" id="IPR036388">
    <property type="entry name" value="WH-like_DNA-bd_sf"/>
</dbReference>
<dbReference type="GO" id="GO:0043565">
    <property type="term" value="F:sequence-specific DNA binding"/>
    <property type="evidence" value="ECO:0007669"/>
    <property type="project" value="InterPro"/>
</dbReference>
<dbReference type="Pfam" id="PF13412">
    <property type="entry name" value="HTH_24"/>
    <property type="match status" value="1"/>
</dbReference>
<dbReference type="Proteomes" id="UP000032746">
    <property type="component" value="Chromosome"/>
</dbReference>
<organism evidence="4 5">
    <name type="scientific">Acinetobacter baumannii</name>
    <dbReference type="NCBI Taxonomy" id="470"/>
    <lineage>
        <taxon>Bacteria</taxon>
        <taxon>Pseudomonadati</taxon>
        <taxon>Pseudomonadota</taxon>
        <taxon>Gammaproteobacteria</taxon>
        <taxon>Moraxellales</taxon>
        <taxon>Moraxellaceae</taxon>
        <taxon>Acinetobacter</taxon>
        <taxon>Acinetobacter calcoaceticus/baumannii complex</taxon>
    </lineage>
</organism>
<dbReference type="AlphaFoldDB" id="A0A0D5YKX0"/>
<dbReference type="InterPro" id="IPR019887">
    <property type="entry name" value="Tscrpt_reg_AsnC/Lrp_C"/>
</dbReference>
<protein>
    <submittedName>
        <fullName evidence="4">Transcriptional regulator, AsnC family</fullName>
    </submittedName>
</protein>
<reference evidence="4 5" key="1">
    <citation type="journal article" date="2015" name="J. Bacteriol.">
        <title>Resources for Genetic and Genomic Analysis of Emerging Pathogen Acinetobacter baumannii.</title>
        <authorList>
            <person name="Gallagher L.A."/>
            <person name="Ramage E."/>
            <person name="Weiss E.J."/>
            <person name="Radey M."/>
            <person name="Hayden H.S."/>
            <person name="Held K.G."/>
            <person name="Huse H.K."/>
            <person name="Zurawski D.V."/>
            <person name="Brittnacher M.J."/>
            <person name="Manoil C."/>
        </authorList>
    </citation>
    <scope>NUCLEOTIDE SEQUENCE [LARGE SCALE GENOMIC DNA]</scope>
    <source>
        <strain evidence="4 5">AB5075-UW</strain>
    </source>
</reference>
<dbReference type="InterPro" id="IPR011008">
    <property type="entry name" value="Dimeric_a/b-barrel"/>
</dbReference>
<evidence type="ECO:0000313" key="4">
    <source>
        <dbReference type="EMBL" id="AKA32518.1"/>
    </source>
</evidence>
<dbReference type="PRINTS" id="PR00033">
    <property type="entry name" value="HTHASNC"/>
</dbReference>
<dbReference type="PROSITE" id="PS50956">
    <property type="entry name" value="HTH_ASNC_2"/>
    <property type="match status" value="1"/>
</dbReference>
<keyword evidence="2" id="KW-0238">DNA-binding</keyword>
<proteinExistence type="predicted"/>
<dbReference type="PANTHER" id="PTHR30154:SF53">
    <property type="entry name" value="HTH-TYPE TRANSCRIPTIONAL REGULATOR LRPC"/>
    <property type="match status" value="1"/>
</dbReference>
<dbReference type="GO" id="GO:0005829">
    <property type="term" value="C:cytosol"/>
    <property type="evidence" value="ECO:0007669"/>
    <property type="project" value="TreeGrafter"/>
</dbReference>
<dbReference type="EMBL" id="CP008706">
    <property type="protein sequence ID" value="AKA32518.1"/>
    <property type="molecule type" value="Genomic_DNA"/>
</dbReference>
<dbReference type="SUPFAM" id="SSF46785">
    <property type="entry name" value="Winged helix' DNA-binding domain"/>
    <property type="match status" value="1"/>
</dbReference>
<dbReference type="InterPro" id="IPR019888">
    <property type="entry name" value="Tscrpt_reg_AsnC-like"/>
</dbReference>
<accession>A0A0D5YKX0</accession>
<sequence length="172" mass="19784">MTLLFKIKLIHKICNSVKNELFFTNLIIDNYIMDNIDQIILGLLKDNARMSVTELAEKVHVSRATIKKRMEYLESSGIITGYTVRFKPNAERNVIRAWMSIMVEGTKAQAVIKELRLESAVECLHKTNGKWDILVELRSDTLENFDKVLERIRNISGIYNSETSILLASHKT</sequence>
<evidence type="ECO:0000313" key="5">
    <source>
        <dbReference type="Proteomes" id="UP000032746"/>
    </source>
</evidence>
<keyword evidence="3" id="KW-0804">Transcription</keyword>
<gene>
    <name evidence="4" type="ORF">ABUW_2801</name>
</gene>
<evidence type="ECO:0000256" key="2">
    <source>
        <dbReference type="ARBA" id="ARBA00023125"/>
    </source>
</evidence>
<dbReference type="InterPro" id="IPR036390">
    <property type="entry name" value="WH_DNA-bd_sf"/>
</dbReference>
<keyword evidence="1" id="KW-0805">Transcription regulation</keyword>
<evidence type="ECO:0000256" key="3">
    <source>
        <dbReference type="ARBA" id="ARBA00023163"/>
    </source>
</evidence>
<reference evidence="5" key="2">
    <citation type="submission" date="2015-03" db="EMBL/GenBank/DDBJ databases">
        <authorList>
            <person name="Gallagher L.A."/>
            <person name="Hayden H.S."/>
            <person name="Weiss E.J."/>
            <person name="Hager K.R."/>
            <person name="Ramage E."/>
            <person name="Radey M.R."/>
            <person name="Bydalek R."/>
            <person name="Manoil C."/>
            <person name="Miller S.I."/>
            <person name="Brittnacher M.J."/>
        </authorList>
    </citation>
    <scope>NUCLEOTIDE SEQUENCE [LARGE SCALE GENOMIC DNA]</scope>
    <source>
        <strain evidence="5">AB5075-UW</strain>
    </source>
</reference>